<accession>A0A915KAP7</accession>
<keyword evidence="1" id="KW-0812">Transmembrane</keyword>
<organism evidence="2 3">
    <name type="scientific">Romanomermis culicivorax</name>
    <name type="common">Nematode worm</name>
    <dbReference type="NCBI Taxonomy" id="13658"/>
    <lineage>
        <taxon>Eukaryota</taxon>
        <taxon>Metazoa</taxon>
        <taxon>Ecdysozoa</taxon>
        <taxon>Nematoda</taxon>
        <taxon>Enoplea</taxon>
        <taxon>Dorylaimia</taxon>
        <taxon>Mermithida</taxon>
        <taxon>Mermithoidea</taxon>
        <taxon>Mermithidae</taxon>
        <taxon>Romanomermis</taxon>
    </lineage>
</organism>
<keyword evidence="1" id="KW-0472">Membrane</keyword>
<keyword evidence="2" id="KW-1185">Reference proteome</keyword>
<feature type="transmembrane region" description="Helical" evidence="1">
    <location>
        <begin position="12"/>
        <end position="33"/>
    </location>
</feature>
<reference evidence="3" key="1">
    <citation type="submission" date="2022-11" db="UniProtKB">
        <authorList>
            <consortium name="WormBaseParasite"/>
        </authorList>
    </citation>
    <scope>IDENTIFICATION</scope>
</reference>
<evidence type="ECO:0000313" key="2">
    <source>
        <dbReference type="Proteomes" id="UP000887565"/>
    </source>
</evidence>
<dbReference type="WBParaSite" id="nRc.2.0.1.t35853-RA">
    <property type="protein sequence ID" value="nRc.2.0.1.t35853-RA"/>
    <property type="gene ID" value="nRc.2.0.1.g35853"/>
</dbReference>
<keyword evidence="1" id="KW-1133">Transmembrane helix</keyword>
<evidence type="ECO:0000313" key="3">
    <source>
        <dbReference type="WBParaSite" id="nRc.2.0.1.t35853-RA"/>
    </source>
</evidence>
<sequence>MLSVMFEGDDLFQVKIGGPYGQFITILFLLYFVERRQKYNVPRPDSYFDISQRRECKTCRKYGWSQRPWSSPCFVLKRVESTPRHTLHNL</sequence>
<protein>
    <submittedName>
        <fullName evidence="3">Uncharacterized protein</fullName>
    </submittedName>
</protein>
<name>A0A915KAP7_ROMCU</name>
<dbReference type="Proteomes" id="UP000887565">
    <property type="component" value="Unplaced"/>
</dbReference>
<evidence type="ECO:0000256" key="1">
    <source>
        <dbReference type="SAM" id="Phobius"/>
    </source>
</evidence>
<proteinExistence type="predicted"/>
<dbReference type="AlphaFoldDB" id="A0A915KAP7"/>